<feature type="region of interest" description="Disordered" evidence="1">
    <location>
        <begin position="36"/>
        <end position="65"/>
    </location>
</feature>
<protein>
    <recommendedName>
        <fullName evidence="4">Ppx/GppA phosphatase domain-containing protein</fullName>
    </recommendedName>
</protein>
<sequence length="341" mass="36978">MRNLSLFTRLGILLAVIAAIYFVVLSFDSRPEPAANAWAETTPSSTPRSTSTPDPSAEEPPAPAAAAAPSVRTAFNYPAPKPVGGKLRGVVELGASGFNSFVVRTDARRNWELQKAEFDNSLLMENLASNEEIRRGLRAYIANMLDYGVGGRDIHFVVSSGALKMAATHRIAKELTQMGYVVNRMTPEKEAALGLSVAMPAPFGERAFVVDIGSGGTEISWLAEGKPKSVSTFGSKYYEYGAADDVVAADVKAKAQQVPAKLRQTCFIIGGVPYEMAKQVRQGKERYTVLDMPEAYQFDKAKSKAGLVIYRSLAEATGCKQFVFDWDANFTIGYLLSLPPQ</sequence>
<evidence type="ECO:0000313" key="2">
    <source>
        <dbReference type="EMBL" id="TVT43011.1"/>
    </source>
</evidence>
<dbReference type="RefSeq" id="WP_144843983.1">
    <property type="nucleotide sequence ID" value="NZ_VMRJ01000001.1"/>
</dbReference>
<dbReference type="EMBL" id="VMRJ01000001">
    <property type="protein sequence ID" value="TVT43011.1"/>
    <property type="molecule type" value="Genomic_DNA"/>
</dbReference>
<evidence type="ECO:0000256" key="1">
    <source>
        <dbReference type="SAM" id="MobiDB-lite"/>
    </source>
</evidence>
<evidence type="ECO:0000313" key="3">
    <source>
        <dbReference type="Proteomes" id="UP000317624"/>
    </source>
</evidence>
<reference evidence="2 3" key="1">
    <citation type="submission" date="2019-07" db="EMBL/GenBank/DDBJ databases">
        <title>Hymenobacter sp. straun FUR1 Genome sequencing and assembly.</title>
        <authorList>
            <person name="Chhetri G."/>
        </authorList>
    </citation>
    <scope>NUCLEOTIDE SEQUENCE [LARGE SCALE GENOMIC DNA]</scope>
    <source>
        <strain evidence="2 3">Fur1</strain>
    </source>
</reference>
<gene>
    <name evidence="2" type="ORF">FNT36_02655</name>
</gene>
<accession>A0A558C2G8</accession>
<organism evidence="2 3">
    <name type="scientific">Hymenobacter setariae</name>
    <dbReference type="NCBI Taxonomy" id="2594794"/>
    <lineage>
        <taxon>Bacteria</taxon>
        <taxon>Pseudomonadati</taxon>
        <taxon>Bacteroidota</taxon>
        <taxon>Cytophagia</taxon>
        <taxon>Cytophagales</taxon>
        <taxon>Hymenobacteraceae</taxon>
        <taxon>Hymenobacter</taxon>
    </lineage>
</organism>
<feature type="compositionally biased region" description="Low complexity" evidence="1">
    <location>
        <begin position="41"/>
        <end position="55"/>
    </location>
</feature>
<proteinExistence type="predicted"/>
<dbReference type="AlphaFoldDB" id="A0A558C2G8"/>
<comment type="caution">
    <text evidence="2">The sequence shown here is derived from an EMBL/GenBank/DDBJ whole genome shotgun (WGS) entry which is preliminary data.</text>
</comment>
<dbReference type="Proteomes" id="UP000317624">
    <property type="component" value="Unassembled WGS sequence"/>
</dbReference>
<dbReference type="OrthoDB" id="9793035at2"/>
<name>A0A558C2G8_9BACT</name>
<evidence type="ECO:0008006" key="4">
    <source>
        <dbReference type="Google" id="ProtNLM"/>
    </source>
</evidence>
<keyword evidence="3" id="KW-1185">Reference proteome</keyword>